<dbReference type="Pfam" id="PF15503">
    <property type="entry name" value="PPP1R35_C"/>
    <property type="match status" value="1"/>
</dbReference>
<evidence type="ECO:0000256" key="2">
    <source>
        <dbReference type="ARBA" id="ARBA00022490"/>
    </source>
</evidence>
<name>A0AAY4BRY1_9TELE</name>
<feature type="compositionally biased region" description="Basic and acidic residues" evidence="5">
    <location>
        <begin position="1"/>
        <end position="10"/>
    </location>
</feature>
<proteinExistence type="inferred from homology"/>
<dbReference type="GeneTree" id="ENSGT00940000167671"/>
<sequence length="244" mass="26627">MLDPDSHPDSRPAAPPHPASPSPSHGAPARCADLDLSVTQSPDAGVPKKKRAARQVRSYISSASSGRTKAGRRSQEKRTTSPLVEADGHPSEEVELNTTLAYRAKLEEATGVEFDAQKAVQEKLQTSEHTKNQISTKAADAVNFPRSQQLYQGLVSVSLSHDQLISHALQHRPSLAPPTRSHGSKTQHTPTEAPDLLAFCSPAELLRESPMLPGNLLPLPRLLPEPRPAHTTFDLYRRCQQWEA</sequence>
<evidence type="ECO:0000259" key="6">
    <source>
        <dbReference type="Pfam" id="PF15503"/>
    </source>
</evidence>
<organism evidence="7 8">
    <name type="scientific">Denticeps clupeoides</name>
    <name type="common">denticle herring</name>
    <dbReference type="NCBI Taxonomy" id="299321"/>
    <lineage>
        <taxon>Eukaryota</taxon>
        <taxon>Metazoa</taxon>
        <taxon>Chordata</taxon>
        <taxon>Craniata</taxon>
        <taxon>Vertebrata</taxon>
        <taxon>Euteleostomi</taxon>
        <taxon>Actinopterygii</taxon>
        <taxon>Neopterygii</taxon>
        <taxon>Teleostei</taxon>
        <taxon>Clupei</taxon>
        <taxon>Clupeiformes</taxon>
        <taxon>Denticipitoidei</taxon>
        <taxon>Denticipitidae</taxon>
        <taxon>Denticeps</taxon>
    </lineage>
</organism>
<feature type="domain" description="Protein phosphatase 1 regulatory subunit 35 C-terminal" evidence="6">
    <location>
        <begin position="95"/>
        <end position="238"/>
    </location>
</feature>
<evidence type="ECO:0000256" key="5">
    <source>
        <dbReference type="SAM" id="MobiDB-lite"/>
    </source>
</evidence>
<accession>A0AAY4BRY1</accession>
<dbReference type="GO" id="GO:1903724">
    <property type="term" value="P:positive regulation of centriole elongation"/>
    <property type="evidence" value="ECO:0007669"/>
    <property type="project" value="TreeGrafter"/>
</dbReference>
<dbReference type="GO" id="GO:0019902">
    <property type="term" value="F:phosphatase binding"/>
    <property type="evidence" value="ECO:0007669"/>
    <property type="project" value="InterPro"/>
</dbReference>
<dbReference type="AlphaFoldDB" id="A0AAY4BRY1"/>
<dbReference type="GO" id="GO:0045724">
    <property type="term" value="P:positive regulation of cilium assembly"/>
    <property type="evidence" value="ECO:0007669"/>
    <property type="project" value="TreeGrafter"/>
</dbReference>
<dbReference type="InterPro" id="IPR029135">
    <property type="entry name" value="PPP1R35_C"/>
</dbReference>
<reference evidence="7" key="1">
    <citation type="submission" date="2025-08" db="UniProtKB">
        <authorList>
            <consortium name="Ensembl"/>
        </authorList>
    </citation>
    <scope>IDENTIFICATION</scope>
</reference>
<reference evidence="7" key="2">
    <citation type="submission" date="2025-09" db="UniProtKB">
        <authorList>
            <consortium name="Ensembl"/>
        </authorList>
    </citation>
    <scope>IDENTIFICATION</scope>
</reference>
<comment type="subcellular location">
    <subcellularLocation>
        <location evidence="1">Cytoplasm</location>
        <location evidence="1">Cytoskeleton</location>
        <location evidence="1">Microtubule organizing center</location>
        <location evidence="1">Centrosome</location>
        <location evidence="1">Centriole</location>
    </subcellularLocation>
</comment>
<evidence type="ECO:0000313" key="8">
    <source>
        <dbReference type="Proteomes" id="UP000694580"/>
    </source>
</evidence>
<dbReference type="GO" id="GO:0005814">
    <property type="term" value="C:centriole"/>
    <property type="evidence" value="ECO:0007669"/>
    <property type="project" value="UniProtKB-SubCell"/>
</dbReference>
<evidence type="ECO:0000313" key="7">
    <source>
        <dbReference type="Ensembl" id="ENSDCDP00010022931.1"/>
    </source>
</evidence>
<evidence type="ECO:0000256" key="4">
    <source>
        <dbReference type="ARBA" id="ARBA00029452"/>
    </source>
</evidence>
<dbReference type="Proteomes" id="UP000694580">
    <property type="component" value="Unplaced"/>
</dbReference>
<evidence type="ECO:0000256" key="1">
    <source>
        <dbReference type="ARBA" id="ARBA00004114"/>
    </source>
</evidence>
<feature type="region of interest" description="Disordered" evidence="5">
    <location>
        <begin position="171"/>
        <end position="193"/>
    </location>
</feature>
<keyword evidence="2" id="KW-0963">Cytoplasm</keyword>
<protein>
    <recommendedName>
        <fullName evidence="6">Protein phosphatase 1 regulatory subunit 35 C-terminal domain-containing protein</fullName>
    </recommendedName>
</protein>
<dbReference type="PANTHER" id="PTHR28625">
    <property type="entry name" value="PROTEIN PHOSPHATASE 1 REGULATORY SUBUNIT 35"/>
    <property type="match status" value="1"/>
</dbReference>
<keyword evidence="8" id="KW-1185">Reference proteome</keyword>
<feature type="region of interest" description="Disordered" evidence="5">
    <location>
        <begin position="1"/>
        <end position="94"/>
    </location>
</feature>
<dbReference type="PANTHER" id="PTHR28625:SF1">
    <property type="entry name" value="PROTEIN PHOSPHATASE 1 REGULATORY SUBUNIT 35"/>
    <property type="match status" value="1"/>
</dbReference>
<evidence type="ECO:0000256" key="3">
    <source>
        <dbReference type="ARBA" id="ARBA00023212"/>
    </source>
</evidence>
<dbReference type="InterPro" id="IPR033590">
    <property type="entry name" value="PPP1R35"/>
</dbReference>
<keyword evidence="3" id="KW-0206">Cytoskeleton</keyword>
<feature type="compositionally biased region" description="Polar residues" evidence="5">
    <location>
        <begin position="58"/>
        <end position="67"/>
    </location>
</feature>
<gene>
    <name evidence="7" type="primary">PPP1R35</name>
</gene>
<comment type="similarity">
    <text evidence="4">Belongs to the PPP1R35 family.</text>
</comment>
<dbReference type="Ensembl" id="ENSDCDT00010027454.1">
    <property type="protein sequence ID" value="ENSDCDP00010022931.1"/>
    <property type="gene ID" value="ENSDCDG00010013616.1"/>
</dbReference>